<keyword evidence="3" id="KW-1185">Reference proteome</keyword>
<evidence type="ECO:0000259" key="1">
    <source>
        <dbReference type="Pfam" id="PF24035"/>
    </source>
</evidence>
<feature type="domain" description="DUF7344" evidence="1">
    <location>
        <begin position="21"/>
        <end position="98"/>
    </location>
</feature>
<reference evidence="2 3" key="1">
    <citation type="submission" date="2021-01" db="EMBL/GenBank/DDBJ databases">
        <title>Genome Sequence and Methylation Pattern of Haloterrigena salifodinae BOL5-1, An Extremely Halophilic Archaeon from a Bolivian Salt Mine.</title>
        <authorList>
            <person name="DasSarma P."/>
            <person name="Anton B.P."/>
            <person name="DasSarma S.L."/>
            <person name="von Ehrenheim H.A.L."/>
            <person name="Martinez F.L."/>
            <person name="Guzman D."/>
            <person name="Roberts R.J."/>
            <person name="DasSarma S."/>
        </authorList>
    </citation>
    <scope>NUCLEOTIDE SEQUENCE [LARGE SCALE GENOMIC DNA]</scope>
    <source>
        <strain evidence="2 3">BOL5-1</strain>
    </source>
</reference>
<sequence>MTDDLPPVDGSGTGPCLDDFFAVFANYRRRCVLHHLREERCASLGAIARQIAAWERAYRAEIDSENLVDRIETELFHTHLPKLREVNLVEYDRQSSIVVYRDPPAIVSALLDLCTDRDIPE</sequence>
<dbReference type="AlphaFoldDB" id="A0A8T8E6E2"/>
<dbReference type="GeneID" id="62875469"/>
<gene>
    <name evidence="2" type="ORF">JMJ58_10055</name>
</gene>
<dbReference type="OrthoDB" id="200487at2157"/>
<dbReference type="InterPro" id="IPR055768">
    <property type="entry name" value="DUF7344"/>
</dbReference>
<proteinExistence type="predicted"/>
<dbReference type="KEGG" id="hsal:JMJ58_10055"/>
<dbReference type="EMBL" id="CP069188">
    <property type="protein sequence ID" value="QRV17183.1"/>
    <property type="molecule type" value="Genomic_DNA"/>
</dbReference>
<evidence type="ECO:0000313" key="2">
    <source>
        <dbReference type="EMBL" id="QRV17183.1"/>
    </source>
</evidence>
<dbReference type="Proteomes" id="UP000637819">
    <property type="component" value="Chromosome"/>
</dbReference>
<name>A0A8T8E6E2_9EURY</name>
<dbReference type="Pfam" id="PF24035">
    <property type="entry name" value="DUF7344"/>
    <property type="match status" value="1"/>
</dbReference>
<organism evidence="2 3">
    <name type="scientific">Haloterrigena salifodinae</name>
    <dbReference type="NCBI Taxonomy" id="2675099"/>
    <lineage>
        <taxon>Archaea</taxon>
        <taxon>Methanobacteriati</taxon>
        <taxon>Methanobacteriota</taxon>
        <taxon>Stenosarchaea group</taxon>
        <taxon>Halobacteria</taxon>
        <taxon>Halobacteriales</taxon>
        <taxon>Natrialbaceae</taxon>
        <taxon>Haloterrigena</taxon>
    </lineage>
</organism>
<dbReference type="Gene3D" id="1.10.10.10">
    <property type="entry name" value="Winged helix-like DNA-binding domain superfamily/Winged helix DNA-binding domain"/>
    <property type="match status" value="1"/>
</dbReference>
<dbReference type="InterPro" id="IPR036388">
    <property type="entry name" value="WH-like_DNA-bd_sf"/>
</dbReference>
<dbReference type="RefSeq" id="WP_126664176.1">
    <property type="nucleotide sequence ID" value="NZ_CP069188.1"/>
</dbReference>
<accession>A0A8T8E6E2</accession>
<protein>
    <submittedName>
        <fullName evidence="2">ArsR family transcriptional regulator</fullName>
    </submittedName>
</protein>
<evidence type="ECO:0000313" key="3">
    <source>
        <dbReference type="Proteomes" id="UP000637819"/>
    </source>
</evidence>